<dbReference type="PANTHER" id="PTHR30086">
    <property type="entry name" value="ARGININE EXPORTER PROTEIN ARGO"/>
    <property type="match status" value="1"/>
</dbReference>
<evidence type="ECO:0000256" key="2">
    <source>
        <dbReference type="ARBA" id="ARBA00022475"/>
    </source>
</evidence>
<keyword evidence="5 6" id="KW-0472">Membrane</keyword>
<feature type="transmembrane region" description="Helical" evidence="6">
    <location>
        <begin position="6"/>
        <end position="28"/>
    </location>
</feature>
<keyword evidence="8" id="KW-1185">Reference proteome</keyword>
<dbReference type="Pfam" id="PF01810">
    <property type="entry name" value="LysE"/>
    <property type="match status" value="1"/>
</dbReference>
<evidence type="ECO:0000256" key="6">
    <source>
        <dbReference type="SAM" id="Phobius"/>
    </source>
</evidence>
<feature type="transmembrane region" description="Helical" evidence="6">
    <location>
        <begin position="40"/>
        <end position="68"/>
    </location>
</feature>
<dbReference type="GO" id="GO:0005886">
    <property type="term" value="C:plasma membrane"/>
    <property type="evidence" value="ECO:0007669"/>
    <property type="project" value="UniProtKB-SubCell"/>
</dbReference>
<gene>
    <name evidence="7" type="ORF">SAMN05192558_10316</name>
</gene>
<comment type="subcellular location">
    <subcellularLocation>
        <location evidence="1">Cell membrane</location>
        <topology evidence="1">Multi-pass membrane protein</topology>
    </subcellularLocation>
</comment>
<dbReference type="RefSeq" id="WP_091371504.1">
    <property type="nucleotide sequence ID" value="NZ_FNDV01000002.1"/>
</dbReference>
<dbReference type="AlphaFoldDB" id="A0A1H0JB73"/>
<sequence length="204" mass="21352">MSSAALLGYALAAFLLTITPGLDTLLILRSVLSGGRRAGFAVGMGITAGCVVWGTASIAGLTALLAASPLAYDIVRYAGAAYLLWLGASGLWRSWRRREEPEAFVPVSGAFRTGLMTNLLNPKIGVFYVSLLPQFVPASSASAAWAALLVAIHVGLGLLWQAGLIWFGGRARTALTRPALRRVTERVAASVLLAFGLKVALGGR</sequence>
<dbReference type="GO" id="GO:0015171">
    <property type="term" value="F:amino acid transmembrane transporter activity"/>
    <property type="evidence" value="ECO:0007669"/>
    <property type="project" value="TreeGrafter"/>
</dbReference>
<proteinExistence type="predicted"/>
<dbReference type="PIRSF" id="PIRSF006324">
    <property type="entry name" value="LeuE"/>
    <property type="match status" value="1"/>
</dbReference>
<dbReference type="Proteomes" id="UP000199651">
    <property type="component" value="Unassembled WGS sequence"/>
</dbReference>
<protein>
    <submittedName>
        <fullName evidence="7">Threonine/homoserine/homoserine lactone efflux protein</fullName>
    </submittedName>
</protein>
<feature type="transmembrane region" description="Helical" evidence="6">
    <location>
        <begin position="113"/>
        <end position="131"/>
    </location>
</feature>
<evidence type="ECO:0000313" key="8">
    <source>
        <dbReference type="Proteomes" id="UP000199651"/>
    </source>
</evidence>
<organism evidence="7 8">
    <name type="scientific">Actinokineospora alba</name>
    <dbReference type="NCBI Taxonomy" id="504798"/>
    <lineage>
        <taxon>Bacteria</taxon>
        <taxon>Bacillati</taxon>
        <taxon>Actinomycetota</taxon>
        <taxon>Actinomycetes</taxon>
        <taxon>Pseudonocardiales</taxon>
        <taxon>Pseudonocardiaceae</taxon>
        <taxon>Actinokineospora</taxon>
    </lineage>
</organism>
<feature type="transmembrane region" description="Helical" evidence="6">
    <location>
        <begin position="74"/>
        <end position="92"/>
    </location>
</feature>
<accession>A0A1H0JB73</accession>
<evidence type="ECO:0000256" key="4">
    <source>
        <dbReference type="ARBA" id="ARBA00022989"/>
    </source>
</evidence>
<keyword evidence="3 6" id="KW-0812">Transmembrane</keyword>
<dbReference type="InterPro" id="IPR001123">
    <property type="entry name" value="LeuE-type"/>
</dbReference>
<dbReference type="EMBL" id="FNJB01000003">
    <property type="protein sequence ID" value="SDO40894.1"/>
    <property type="molecule type" value="Genomic_DNA"/>
</dbReference>
<name>A0A1H0JB73_9PSEU</name>
<evidence type="ECO:0000313" key="7">
    <source>
        <dbReference type="EMBL" id="SDO40894.1"/>
    </source>
</evidence>
<dbReference type="OrthoDB" id="3175972at2"/>
<keyword evidence="4 6" id="KW-1133">Transmembrane helix</keyword>
<keyword evidence="2" id="KW-1003">Cell membrane</keyword>
<evidence type="ECO:0000256" key="3">
    <source>
        <dbReference type="ARBA" id="ARBA00022692"/>
    </source>
</evidence>
<feature type="transmembrane region" description="Helical" evidence="6">
    <location>
        <begin position="143"/>
        <end position="167"/>
    </location>
</feature>
<dbReference type="STRING" id="504798.SAMN05421871_10237"/>
<reference evidence="8" key="1">
    <citation type="submission" date="2016-10" db="EMBL/GenBank/DDBJ databases">
        <authorList>
            <person name="Varghese N."/>
            <person name="Submissions S."/>
        </authorList>
    </citation>
    <scope>NUCLEOTIDE SEQUENCE [LARGE SCALE GENOMIC DNA]</scope>
    <source>
        <strain evidence="8">IBRC-M 10655</strain>
    </source>
</reference>
<evidence type="ECO:0000256" key="1">
    <source>
        <dbReference type="ARBA" id="ARBA00004651"/>
    </source>
</evidence>
<dbReference type="PANTHER" id="PTHR30086:SF20">
    <property type="entry name" value="ARGININE EXPORTER PROTEIN ARGO-RELATED"/>
    <property type="match status" value="1"/>
</dbReference>
<evidence type="ECO:0000256" key="5">
    <source>
        <dbReference type="ARBA" id="ARBA00023136"/>
    </source>
</evidence>